<dbReference type="AlphaFoldDB" id="I3SU14"/>
<gene>
    <name evidence="2" type="ORF">MtrunA17_Chr7g0264391</name>
</gene>
<evidence type="ECO:0008006" key="3">
    <source>
        <dbReference type="Google" id="ProtNLM"/>
    </source>
</evidence>
<accession>I3SU14</accession>
<evidence type="ECO:0000313" key="2">
    <source>
        <dbReference type="EMBL" id="RHN48496.1"/>
    </source>
</evidence>
<proteinExistence type="evidence at transcript level"/>
<reference evidence="1" key="1">
    <citation type="submission" date="2012-05" db="EMBL/GenBank/DDBJ databases">
        <authorList>
            <person name="Krishnakumar V."/>
            <person name="Cheung F."/>
            <person name="Xiao Y."/>
            <person name="Chan A."/>
            <person name="Moskal W.A."/>
            <person name="Town C.D."/>
        </authorList>
    </citation>
    <scope>NUCLEOTIDE SEQUENCE</scope>
</reference>
<reference evidence="2" key="2">
    <citation type="journal article" date="2018" name="Nat. Plants">
        <title>Whole-genome landscape of Medicago truncatula symbiotic genes.</title>
        <authorList>
            <person name="Pecrix Y."/>
            <person name="Gamas P."/>
            <person name="Carrere S."/>
        </authorList>
    </citation>
    <scope>NUCLEOTIDE SEQUENCE</scope>
    <source>
        <tissue evidence="2">Leaves</tissue>
    </source>
</reference>
<organism evidence="1">
    <name type="scientific">Medicago truncatula</name>
    <name type="common">Barrel medic</name>
    <name type="synonym">Medicago tribuloides</name>
    <dbReference type="NCBI Taxonomy" id="3880"/>
    <lineage>
        <taxon>Eukaryota</taxon>
        <taxon>Viridiplantae</taxon>
        <taxon>Streptophyta</taxon>
        <taxon>Embryophyta</taxon>
        <taxon>Tracheophyta</taxon>
        <taxon>Spermatophyta</taxon>
        <taxon>Magnoliopsida</taxon>
        <taxon>eudicotyledons</taxon>
        <taxon>Gunneridae</taxon>
        <taxon>Pentapetalae</taxon>
        <taxon>rosids</taxon>
        <taxon>fabids</taxon>
        <taxon>Fabales</taxon>
        <taxon>Fabaceae</taxon>
        <taxon>Papilionoideae</taxon>
        <taxon>50 kb inversion clade</taxon>
        <taxon>NPAAA clade</taxon>
        <taxon>Hologalegina</taxon>
        <taxon>IRL clade</taxon>
        <taxon>Trifolieae</taxon>
        <taxon>Medicago</taxon>
    </lineage>
</organism>
<dbReference type="Gramene" id="rna43216">
    <property type="protein sequence ID" value="RHN48496.1"/>
    <property type="gene ID" value="gene43216"/>
</dbReference>
<protein>
    <recommendedName>
        <fullName evidence="3">Transmembrane protein</fullName>
    </recommendedName>
</protein>
<dbReference type="EMBL" id="PSQE01000007">
    <property type="protein sequence ID" value="RHN48496.1"/>
    <property type="molecule type" value="Genomic_DNA"/>
</dbReference>
<dbReference type="EMBL" id="BT143962">
    <property type="protein sequence ID" value="AFK43756.1"/>
    <property type="molecule type" value="mRNA"/>
</dbReference>
<evidence type="ECO:0000313" key="1">
    <source>
        <dbReference type="EMBL" id="AFK43756.1"/>
    </source>
</evidence>
<sequence>MNREEQRTKSYRDDLSQFHSQIFENQHFLLSLLSHSPYHSSPSSFPLHLLLLSLSFYLSHHQYLYHHSRFFLPQFQNLPSST</sequence>
<name>I3SU14_MEDTR</name>
<dbReference type="Proteomes" id="UP000265566">
    <property type="component" value="Chromosome 7"/>
</dbReference>